<dbReference type="SMART" id="SM00132">
    <property type="entry name" value="LIM"/>
    <property type="match status" value="1"/>
</dbReference>
<protein>
    <submittedName>
        <fullName evidence="17">Homeobox domain-containing protein</fullName>
    </submittedName>
</protein>
<dbReference type="WBParaSite" id="EVEC_0000267201-mRNA-1">
    <property type="protein sequence ID" value="EVEC_0000267201-mRNA-1"/>
    <property type="gene ID" value="EVEC_0000267201"/>
</dbReference>
<accession>A0A0N4UYL4</accession>
<evidence type="ECO:0000256" key="4">
    <source>
        <dbReference type="ARBA" id="ARBA00022833"/>
    </source>
</evidence>
<dbReference type="SUPFAM" id="SSF46689">
    <property type="entry name" value="Homeodomain-like"/>
    <property type="match status" value="1"/>
</dbReference>
<dbReference type="InterPro" id="IPR001356">
    <property type="entry name" value="HD"/>
</dbReference>
<dbReference type="CDD" id="cd00086">
    <property type="entry name" value="homeodomain"/>
    <property type="match status" value="1"/>
</dbReference>
<dbReference type="InterPro" id="IPR050453">
    <property type="entry name" value="LIM_Homeobox_TF"/>
</dbReference>
<keyword evidence="8 9" id="KW-0539">Nucleus</keyword>
<dbReference type="PROSITE" id="PS50071">
    <property type="entry name" value="HOMEOBOX_2"/>
    <property type="match status" value="1"/>
</dbReference>
<evidence type="ECO:0000256" key="11">
    <source>
        <dbReference type="RuleBase" id="RU000682"/>
    </source>
</evidence>
<evidence type="ECO:0000256" key="5">
    <source>
        <dbReference type="ARBA" id="ARBA00023038"/>
    </source>
</evidence>
<feature type="DNA-binding region" description="Homeobox" evidence="9">
    <location>
        <begin position="116"/>
        <end position="175"/>
    </location>
</feature>
<dbReference type="EMBL" id="UXUI01007369">
    <property type="protein sequence ID" value="VDD87237.1"/>
    <property type="molecule type" value="Genomic_DNA"/>
</dbReference>
<dbReference type="GO" id="GO:0046872">
    <property type="term" value="F:metal ion binding"/>
    <property type="evidence" value="ECO:0007669"/>
    <property type="project" value="UniProtKB-KW"/>
</dbReference>
<keyword evidence="3" id="KW-0677">Repeat</keyword>
<dbReference type="Gene3D" id="2.10.110.10">
    <property type="entry name" value="Cysteine Rich Protein"/>
    <property type="match status" value="1"/>
</dbReference>
<evidence type="ECO:0000313" key="17">
    <source>
        <dbReference type="WBParaSite" id="EVEC_0000267201-mRNA-1"/>
    </source>
</evidence>
<dbReference type="InterPro" id="IPR009057">
    <property type="entry name" value="Homeodomain-like_sf"/>
</dbReference>
<dbReference type="GO" id="GO:0000977">
    <property type="term" value="F:RNA polymerase II transcription regulatory region sequence-specific DNA binding"/>
    <property type="evidence" value="ECO:0007669"/>
    <property type="project" value="TreeGrafter"/>
</dbReference>
<evidence type="ECO:0000259" key="14">
    <source>
        <dbReference type="PROSITE" id="PS50071"/>
    </source>
</evidence>
<evidence type="ECO:0000313" key="16">
    <source>
        <dbReference type="Proteomes" id="UP000274131"/>
    </source>
</evidence>
<dbReference type="GO" id="GO:0030182">
    <property type="term" value="P:neuron differentiation"/>
    <property type="evidence" value="ECO:0007669"/>
    <property type="project" value="TreeGrafter"/>
</dbReference>
<reference evidence="15 16" key="2">
    <citation type="submission" date="2018-10" db="EMBL/GenBank/DDBJ databases">
        <authorList>
            <consortium name="Pathogen Informatics"/>
        </authorList>
    </citation>
    <scope>NUCLEOTIDE SEQUENCE [LARGE SCALE GENOMIC DNA]</scope>
</reference>
<dbReference type="Proteomes" id="UP000274131">
    <property type="component" value="Unassembled WGS sequence"/>
</dbReference>
<keyword evidence="16" id="KW-1185">Reference proteome</keyword>
<evidence type="ECO:0000256" key="6">
    <source>
        <dbReference type="ARBA" id="ARBA00023125"/>
    </source>
</evidence>
<reference evidence="17" key="1">
    <citation type="submission" date="2017-02" db="UniProtKB">
        <authorList>
            <consortium name="WormBaseParasite"/>
        </authorList>
    </citation>
    <scope>IDENTIFICATION</scope>
</reference>
<evidence type="ECO:0000256" key="7">
    <source>
        <dbReference type="ARBA" id="ARBA00023155"/>
    </source>
</evidence>
<evidence type="ECO:0000256" key="12">
    <source>
        <dbReference type="SAM" id="MobiDB-lite"/>
    </source>
</evidence>
<dbReference type="Gene3D" id="1.10.10.60">
    <property type="entry name" value="Homeodomain-like"/>
    <property type="match status" value="1"/>
</dbReference>
<keyword evidence="6 9" id="KW-0238">DNA-binding</keyword>
<keyword evidence="7 9" id="KW-0371">Homeobox</keyword>
<sequence length="252" mass="28977">MRSPETLFRCYGECVKIKTKRFKLKNALAILFSTKCARCNRVLRPTDFVFRCFNDTYHAECFSCIYCSQPLKKGDQYLVVDGQIICRIDYENYVCGRNISQGYYDIDSDERNQKIPKRPRTILNTSQRKAFKAAFDKSSKPCRKVREQLAKETGLSVRVVQVWFQNQRAKMKKLQRKQDVGKTGCATSSETDTKSIDGSKSNGDSDEDLDTDGEEILEPENSLDAKVKCEKDEISSPIDKLYNMQSTYFAFS</sequence>
<dbReference type="PANTHER" id="PTHR24208">
    <property type="entry name" value="LIM/HOMEOBOX PROTEIN LHX"/>
    <property type="match status" value="1"/>
</dbReference>
<dbReference type="Pfam" id="PF00046">
    <property type="entry name" value="Homeodomain"/>
    <property type="match status" value="1"/>
</dbReference>
<evidence type="ECO:0000256" key="10">
    <source>
        <dbReference type="PROSITE-ProRule" id="PRU00125"/>
    </source>
</evidence>
<evidence type="ECO:0000256" key="9">
    <source>
        <dbReference type="PROSITE-ProRule" id="PRU00108"/>
    </source>
</evidence>
<keyword evidence="4 10" id="KW-0862">Zinc</keyword>
<evidence type="ECO:0000256" key="3">
    <source>
        <dbReference type="ARBA" id="ARBA00022737"/>
    </source>
</evidence>
<gene>
    <name evidence="15" type="ORF">EVEC_LOCUS2380</name>
</gene>
<evidence type="ECO:0000313" key="15">
    <source>
        <dbReference type="EMBL" id="VDD87237.1"/>
    </source>
</evidence>
<dbReference type="InterPro" id="IPR001781">
    <property type="entry name" value="Znf_LIM"/>
</dbReference>
<dbReference type="STRING" id="51028.A0A0N4UYL4"/>
<evidence type="ECO:0000256" key="1">
    <source>
        <dbReference type="ARBA" id="ARBA00004123"/>
    </source>
</evidence>
<dbReference type="PROSITE" id="PS00478">
    <property type="entry name" value="LIM_DOMAIN_1"/>
    <property type="match status" value="1"/>
</dbReference>
<evidence type="ECO:0000259" key="13">
    <source>
        <dbReference type="PROSITE" id="PS50023"/>
    </source>
</evidence>
<dbReference type="PROSITE" id="PS00027">
    <property type="entry name" value="HOMEOBOX_1"/>
    <property type="match status" value="1"/>
</dbReference>
<keyword evidence="2 10" id="KW-0479">Metal-binding</keyword>
<feature type="region of interest" description="Disordered" evidence="12">
    <location>
        <begin position="175"/>
        <end position="222"/>
    </location>
</feature>
<feature type="domain" description="Homeobox" evidence="14">
    <location>
        <begin position="114"/>
        <end position="174"/>
    </location>
</feature>
<dbReference type="SMART" id="SM00389">
    <property type="entry name" value="HOX"/>
    <property type="match status" value="1"/>
</dbReference>
<organism evidence="17">
    <name type="scientific">Enterobius vermicularis</name>
    <name type="common">Human pinworm</name>
    <dbReference type="NCBI Taxonomy" id="51028"/>
    <lineage>
        <taxon>Eukaryota</taxon>
        <taxon>Metazoa</taxon>
        <taxon>Ecdysozoa</taxon>
        <taxon>Nematoda</taxon>
        <taxon>Chromadorea</taxon>
        <taxon>Rhabditida</taxon>
        <taxon>Spirurina</taxon>
        <taxon>Oxyuridomorpha</taxon>
        <taxon>Oxyuroidea</taxon>
        <taxon>Oxyuridae</taxon>
        <taxon>Enterobius</taxon>
    </lineage>
</organism>
<dbReference type="AlphaFoldDB" id="A0A0N4UYL4"/>
<dbReference type="GO" id="GO:0005634">
    <property type="term" value="C:nucleus"/>
    <property type="evidence" value="ECO:0007669"/>
    <property type="project" value="UniProtKB-SubCell"/>
</dbReference>
<dbReference type="InterPro" id="IPR017970">
    <property type="entry name" value="Homeobox_CS"/>
</dbReference>
<dbReference type="PANTHER" id="PTHR24208:SF166">
    <property type="entry name" value="LIM HOMEOBOX TRANSCRIPTION FACTOR 1 ALPHA, ISOFORM B"/>
    <property type="match status" value="1"/>
</dbReference>
<dbReference type="GO" id="GO:0000981">
    <property type="term" value="F:DNA-binding transcription factor activity, RNA polymerase II-specific"/>
    <property type="evidence" value="ECO:0007669"/>
    <property type="project" value="InterPro"/>
</dbReference>
<feature type="domain" description="LIM zinc-binding" evidence="13">
    <location>
        <begin position="34"/>
        <end position="96"/>
    </location>
</feature>
<proteinExistence type="predicted"/>
<evidence type="ECO:0000256" key="2">
    <source>
        <dbReference type="ARBA" id="ARBA00022723"/>
    </source>
</evidence>
<keyword evidence="5 10" id="KW-0440">LIM domain</keyword>
<dbReference type="Pfam" id="PF00412">
    <property type="entry name" value="LIM"/>
    <property type="match status" value="1"/>
</dbReference>
<evidence type="ECO:0000256" key="8">
    <source>
        <dbReference type="ARBA" id="ARBA00023242"/>
    </source>
</evidence>
<dbReference type="OrthoDB" id="6159439at2759"/>
<dbReference type="FunFam" id="1.10.10.60:FF:000448">
    <property type="entry name" value="LIM/homeobox protein Lhx4"/>
    <property type="match status" value="1"/>
</dbReference>
<feature type="compositionally biased region" description="Acidic residues" evidence="12">
    <location>
        <begin position="204"/>
        <end position="218"/>
    </location>
</feature>
<comment type="subcellular location">
    <subcellularLocation>
        <location evidence="1 9 11">Nucleus</location>
    </subcellularLocation>
</comment>
<name>A0A0N4UYL4_ENTVE</name>
<dbReference type="PROSITE" id="PS50023">
    <property type="entry name" value="LIM_DOMAIN_2"/>
    <property type="match status" value="1"/>
</dbReference>